<dbReference type="InParanoid" id="F6VKZ3"/>
<dbReference type="GO" id="GO:0006955">
    <property type="term" value="P:immune response"/>
    <property type="evidence" value="ECO:0000318"/>
    <property type="project" value="GO_Central"/>
</dbReference>
<dbReference type="STRING" id="9796.ENSECAP00000001217"/>
<keyword evidence="3" id="KW-1185">Reference proteome</keyword>
<evidence type="ECO:0000259" key="1">
    <source>
        <dbReference type="PROSITE" id="PS50835"/>
    </source>
</evidence>
<accession>F6VKZ3</accession>
<dbReference type="HOGENOM" id="CLU_077975_4_1_1"/>
<dbReference type="Ensembl" id="ENSECAT00000001621.3">
    <property type="protein sequence ID" value="ENSECAP00000001217.3"/>
    <property type="gene ID" value="ENSECAG00000028521.2"/>
</dbReference>
<dbReference type="SMART" id="SM00409">
    <property type="entry name" value="IG"/>
    <property type="match status" value="1"/>
</dbReference>
<dbReference type="InterPro" id="IPR003599">
    <property type="entry name" value="Ig_sub"/>
</dbReference>
<dbReference type="SUPFAM" id="SSF48726">
    <property type="entry name" value="Immunoglobulin"/>
    <property type="match status" value="1"/>
</dbReference>
<dbReference type="SMART" id="SM00406">
    <property type="entry name" value="IGv"/>
    <property type="match status" value="1"/>
</dbReference>
<dbReference type="PANTHER" id="PTHR23267">
    <property type="entry name" value="IMMUNOGLOBULIN LIGHT CHAIN"/>
    <property type="match status" value="1"/>
</dbReference>
<accession>A0A3Q2IBE4</accession>
<dbReference type="GO" id="GO:0019814">
    <property type="term" value="C:immunoglobulin complex"/>
    <property type="evidence" value="ECO:0000318"/>
    <property type="project" value="GO_Central"/>
</dbReference>
<dbReference type="InterPro" id="IPR013106">
    <property type="entry name" value="Ig_V-set"/>
</dbReference>
<dbReference type="AlphaFoldDB" id="F6VKZ3"/>
<organism evidence="2 3">
    <name type="scientific">Equus caballus</name>
    <name type="common">Horse</name>
    <dbReference type="NCBI Taxonomy" id="9796"/>
    <lineage>
        <taxon>Eukaryota</taxon>
        <taxon>Metazoa</taxon>
        <taxon>Chordata</taxon>
        <taxon>Craniata</taxon>
        <taxon>Vertebrata</taxon>
        <taxon>Euteleostomi</taxon>
        <taxon>Mammalia</taxon>
        <taxon>Eutheria</taxon>
        <taxon>Laurasiatheria</taxon>
        <taxon>Perissodactyla</taxon>
        <taxon>Equidae</taxon>
        <taxon>Equus</taxon>
    </lineage>
</organism>
<name>F6VKZ3_HORSE</name>
<dbReference type="GeneTree" id="ENSGT00940000153094"/>
<dbReference type="Gene3D" id="2.60.40.10">
    <property type="entry name" value="Immunoglobulins"/>
    <property type="match status" value="1"/>
</dbReference>
<dbReference type="InterPro" id="IPR050150">
    <property type="entry name" value="IgV_Light_Chain"/>
</dbReference>
<reference evidence="2" key="2">
    <citation type="submission" date="2025-05" db="UniProtKB">
        <authorList>
            <consortium name="Ensembl"/>
        </authorList>
    </citation>
    <scope>IDENTIFICATION</scope>
    <source>
        <strain evidence="2">Thoroughbred</strain>
    </source>
</reference>
<proteinExistence type="predicted"/>
<feature type="domain" description="Ig-like" evidence="1">
    <location>
        <begin position="7"/>
        <end position="111"/>
    </location>
</feature>
<dbReference type="PaxDb" id="9796-ENSECAP00000001217"/>
<dbReference type="Pfam" id="PF07686">
    <property type="entry name" value="V-set"/>
    <property type="match status" value="1"/>
</dbReference>
<dbReference type="InterPro" id="IPR007110">
    <property type="entry name" value="Ig-like_dom"/>
</dbReference>
<dbReference type="InterPro" id="IPR036179">
    <property type="entry name" value="Ig-like_dom_sf"/>
</dbReference>
<sequence>MTAAACGDIVMTQSPGSLAVSPGQRVTISCKASQSVSNYLDWYQQKPGEAPMLLIYAASSRASGVPDRFSGGGSGTDFALTISSLQAEDVAVYHCQQHYTNPPTIRKFYVTGTCVFPID</sequence>
<dbReference type="CDD" id="cd04980">
    <property type="entry name" value="IgV_L_kappa"/>
    <property type="match status" value="1"/>
</dbReference>
<evidence type="ECO:0000313" key="2">
    <source>
        <dbReference type="Ensembl" id="ENSECAP00000001217.3"/>
    </source>
</evidence>
<dbReference type="Ensembl" id="ENSECAT00000040466.2">
    <property type="protein sequence ID" value="ENSECAP00000045622.2"/>
    <property type="gene ID" value="ENSECAG00000035002.2"/>
</dbReference>
<dbReference type="Bgee" id="ENSECAG00000028521">
    <property type="expression patterns" value="Expressed in bone marrow and 9 other cell types or tissues"/>
</dbReference>
<dbReference type="Proteomes" id="UP000002281">
    <property type="component" value="Chromosome 15"/>
</dbReference>
<dbReference type="FunFam" id="2.60.40.10:FF:001230">
    <property type="entry name" value="Immunoglobulin kappa variable 8-16"/>
    <property type="match status" value="1"/>
</dbReference>
<evidence type="ECO:0000313" key="3">
    <source>
        <dbReference type="Proteomes" id="UP000002281"/>
    </source>
</evidence>
<dbReference type="InterPro" id="IPR013783">
    <property type="entry name" value="Ig-like_fold"/>
</dbReference>
<protein>
    <recommendedName>
        <fullName evidence="1">Ig-like domain-containing protein</fullName>
    </recommendedName>
</protein>
<reference evidence="2 3" key="1">
    <citation type="journal article" date="2009" name="Science">
        <title>Genome sequence, comparative analysis, and population genetics of the domestic horse.</title>
        <authorList>
            <consortium name="Broad Institute Genome Sequencing Platform"/>
            <consortium name="Broad Institute Whole Genome Assembly Team"/>
            <person name="Wade C.M."/>
            <person name="Giulotto E."/>
            <person name="Sigurdsson S."/>
            <person name="Zoli M."/>
            <person name="Gnerre S."/>
            <person name="Imsland F."/>
            <person name="Lear T.L."/>
            <person name="Adelson D.L."/>
            <person name="Bailey E."/>
            <person name="Bellone R.R."/>
            <person name="Bloecker H."/>
            <person name="Distl O."/>
            <person name="Edgar R.C."/>
            <person name="Garber M."/>
            <person name="Leeb T."/>
            <person name="Mauceli E."/>
            <person name="MacLeod J.N."/>
            <person name="Penedo M.C.T."/>
            <person name="Raison J.M."/>
            <person name="Sharpe T."/>
            <person name="Vogel J."/>
            <person name="Andersson L."/>
            <person name="Antczak D.F."/>
            <person name="Biagi T."/>
            <person name="Binns M.M."/>
            <person name="Chowdhary B.P."/>
            <person name="Coleman S.J."/>
            <person name="Della Valle G."/>
            <person name="Fryc S."/>
            <person name="Guerin G."/>
            <person name="Hasegawa T."/>
            <person name="Hill E.W."/>
            <person name="Jurka J."/>
            <person name="Kiialainen A."/>
            <person name="Lindgren G."/>
            <person name="Liu J."/>
            <person name="Magnani E."/>
            <person name="Mickelson J.R."/>
            <person name="Murray J."/>
            <person name="Nergadze S.G."/>
            <person name="Onofrio R."/>
            <person name="Pedroni S."/>
            <person name="Piras M.F."/>
            <person name="Raudsepp T."/>
            <person name="Rocchi M."/>
            <person name="Roeed K.H."/>
            <person name="Ryder O.A."/>
            <person name="Searle S."/>
            <person name="Skow L."/>
            <person name="Swinburne J.E."/>
            <person name="Syvaenen A.C."/>
            <person name="Tozaki T."/>
            <person name="Valberg S.J."/>
            <person name="Vaudin M."/>
            <person name="White J.R."/>
            <person name="Zody M.C."/>
            <person name="Lander E.S."/>
            <person name="Lindblad-Toh K."/>
        </authorList>
    </citation>
    <scope>NUCLEOTIDE SEQUENCE [LARGE SCALE GENOMIC DNA]</scope>
    <source>
        <strain evidence="2 3">Thoroughbred</strain>
    </source>
</reference>
<dbReference type="PROSITE" id="PS50835">
    <property type="entry name" value="IG_LIKE"/>
    <property type="match status" value="1"/>
</dbReference>